<evidence type="ECO:0000313" key="2">
    <source>
        <dbReference type="EMBL" id="CAB4222144.1"/>
    </source>
</evidence>
<proteinExistence type="predicted"/>
<sequence>MTVTHGGKGSRTRPTDKQKYDDNWDRIFGNKSIPKIGDKMTKVELTELLYNNVANITFTKLNGEVRVLKGTLKSEFLPKKEIIEEIAIESIVEKQERKATNENVVVVYDIEKDGYRSFRVDSVTLVEIVEN</sequence>
<organism evidence="2">
    <name type="scientific">uncultured Caudovirales phage</name>
    <dbReference type="NCBI Taxonomy" id="2100421"/>
    <lineage>
        <taxon>Viruses</taxon>
        <taxon>Duplodnaviria</taxon>
        <taxon>Heunggongvirae</taxon>
        <taxon>Uroviricota</taxon>
        <taxon>Caudoviricetes</taxon>
        <taxon>Peduoviridae</taxon>
        <taxon>Maltschvirus</taxon>
        <taxon>Maltschvirus maltsch</taxon>
    </lineage>
</organism>
<evidence type="ECO:0000256" key="1">
    <source>
        <dbReference type="SAM" id="MobiDB-lite"/>
    </source>
</evidence>
<dbReference type="Pfam" id="PF10902">
    <property type="entry name" value="WYL_2"/>
    <property type="match status" value="1"/>
</dbReference>
<feature type="region of interest" description="Disordered" evidence="1">
    <location>
        <begin position="1"/>
        <end position="21"/>
    </location>
</feature>
<dbReference type="EMBL" id="LR797523">
    <property type="protein sequence ID" value="CAB4222144.1"/>
    <property type="molecule type" value="Genomic_DNA"/>
</dbReference>
<protein>
    <submittedName>
        <fullName evidence="2">WYL domain containing protein</fullName>
    </submittedName>
</protein>
<accession>A0A6J5T5L6</accession>
<dbReference type="InterPro" id="IPR024401">
    <property type="entry name" value="WYL_prot"/>
</dbReference>
<reference evidence="2" key="1">
    <citation type="submission" date="2020-05" db="EMBL/GenBank/DDBJ databases">
        <authorList>
            <person name="Chiriac C."/>
            <person name="Salcher M."/>
            <person name="Ghai R."/>
            <person name="Kavagutti S V."/>
        </authorList>
    </citation>
    <scope>NUCLEOTIDE SEQUENCE</scope>
</reference>
<gene>
    <name evidence="2" type="ORF">UFOVP1655_43</name>
</gene>
<name>A0A6J5T5L6_9CAUD</name>